<evidence type="ECO:0000256" key="2">
    <source>
        <dbReference type="ARBA" id="ARBA00022490"/>
    </source>
</evidence>
<reference evidence="7 9" key="2">
    <citation type="journal article" date="2013" name="Nature">
        <title>Insights into bilaterian evolution from three spiralian genomes.</title>
        <authorList>
            <person name="Simakov O."/>
            <person name="Marletaz F."/>
            <person name="Cho S.J."/>
            <person name="Edsinger-Gonzales E."/>
            <person name="Havlak P."/>
            <person name="Hellsten U."/>
            <person name="Kuo D.H."/>
            <person name="Larsson T."/>
            <person name="Lv J."/>
            <person name="Arendt D."/>
            <person name="Savage R."/>
            <person name="Osoegawa K."/>
            <person name="de Jong P."/>
            <person name="Grimwood J."/>
            <person name="Chapman J.A."/>
            <person name="Shapiro H."/>
            <person name="Aerts A."/>
            <person name="Otillar R.P."/>
            <person name="Terry A.Y."/>
            <person name="Boore J.L."/>
            <person name="Grigoriev I.V."/>
            <person name="Lindberg D.R."/>
            <person name="Seaver E.C."/>
            <person name="Weisblat D.A."/>
            <person name="Putnam N.H."/>
            <person name="Rokhsar D.S."/>
        </authorList>
    </citation>
    <scope>NUCLEOTIDE SEQUENCE</scope>
    <source>
        <strain evidence="7 9">I ESC-2004</strain>
    </source>
</reference>
<feature type="compositionally biased region" description="Polar residues" evidence="5">
    <location>
        <begin position="417"/>
        <end position="431"/>
    </location>
</feature>
<keyword evidence="9" id="KW-1185">Reference proteome</keyword>
<feature type="domain" description="G2 and S phase-expressed protein 1 N-terminal" evidence="6">
    <location>
        <begin position="33"/>
        <end position="138"/>
    </location>
</feature>
<accession>R7TTC8</accession>
<feature type="region of interest" description="Disordered" evidence="5">
    <location>
        <begin position="1"/>
        <end position="20"/>
    </location>
</feature>
<dbReference type="PANTHER" id="PTHR21584">
    <property type="entry name" value="DIFFERENTIAL DISPLAY AND ACTIVATED BY P53 DDA3 /G2 S PHASE EXPRESSED 1"/>
    <property type="match status" value="1"/>
</dbReference>
<dbReference type="InterPro" id="IPR026657">
    <property type="entry name" value="DDA3/GTSE-1"/>
</dbReference>
<reference evidence="8" key="3">
    <citation type="submission" date="2015-06" db="UniProtKB">
        <authorList>
            <consortium name="EnsemblMetazoa"/>
        </authorList>
    </citation>
    <scope>IDENTIFICATION</scope>
</reference>
<feature type="compositionally biased region" description="Polar residues" evidence="5">
    <location>
        <begin position="232"/>
        <end position="244"/>
    </location>
</feature>
<evidence type="ECO:0000313" key="8">
    <source>
        <dbReference type="EnsemblMetazoa" id="CapteP226040"/>
    </source>
</evidence>
<feature type="region of interest" description="Disordered" evidence="5">
    <location>
        <begin position="417"/>
        <end position="497"/>
    </location>
</feature>
<evidence type="ECO:0000313" key="9">
    <source>
        <dbReference type="Proteomes" id="UP000014760"/>
    </source>
</evidence>
<dbReference type="OrthoDB" id="10072587at2759"/>
<protein>
    <recommendedName>
        <fullName evidence="6">G2 and S phase-expressed protein 1 N-terminal domain-containing protein</fullName>
    </recommendedName>
</protein>
<dbReference type="GO" id="GO:0015630">
    <property type="term" value="C:microtubule cytoskeleton"/>
    <property type="evidence" value="ECO:0007669"/>
    <property type="project" value="TreeGrafter"/>
</dbReference>
<dbReference type="Proteomes" id="UP000014760">
    <property type="component" value="Unassembled WGS sequence"/>
</dbReference>
<dbReference type="EMBL" id="AMQN01012155">
    <property type="status" value="NOT_ANNOTATED_CDS"/>
    <property type="molecule type" value="Genomic_DNA"/>
</dbReference>
<dbReference type="GO" id="GO:0008017">
    <property type="term" value="F:microtubule binding"/>
    <property type="evidence" value="ECO:0007669"/>
    <property type="project" value="TreeGrafter"/>
</dbReference>
<dbReference type="HOGENOM" id="CLU_502732_0_0_1"/>
<name>R7TTC8_CAPTE</name>
<feature type="compositionally biased region" description="Basic and acidic residues" evidence="5">
    <location>
        <begin position="248"/>
        <end position="257"/>
    </location>
</feature>
<feature type="region of interest" description="Disordered" evidence="5">
    <location>
        <begin position="333"/>
        <end position="396"/>
    </location>
</feature>
<sequence>MDSHEVEMDAQEGEQNPPKTRLFLESLTDSPGVQLIEDEKFDFDLSTTPKSKSATEDEDDDEIFFGEVGLKERCISKVVEEESKAAPVTPLSNEDWAKICVEAHKMASILQHATVSPTKRKKVEPVVALNETFDKDAEESPARLDLKFDLDDALELKVQKDSIVPPKDTPQIKIGLKRKTETPQSGLKRRSLPTAKSSSADPPVRKLAVPSLSNKGVRRNLVAPNKTKSSEDTSQLASKFQRSASFADRSKTQKESRSSTLTQLQRPAPVRSRLAKPAAVSTAAVSSEPKCIQPPKSSSAQPALKKPQIKSAMTSLSLMKHGGFQRGGLVRQSLRKPGTGAGQANGPLRATATTASKIGTPRMTSADSKIGTRGIKASPSTPRGRREGLTTNKRRLTTELPLNLTPIAPTLLTSESKLNSTLPCTPTGSTTSKRRSFLPTPGKQTASTSSSISRDSVSSLSSVDSPAMNTRGRASPMTGKLIDISDETSPKAKPPRVLYTPQLKENALPSKVPSRWSPLPKAKVIDSSDQYILCTKKLSQKF</sequence>
<proteinExistence type="predicted"/>
<dbReference type="EnsemblMetazoa" id="CapteT226040">
    <property type="protein sequence ID" value="CapteP226040"/>
    <property type="gene ID" value="CapteG226040"/>
</dbReference>
<evidence type="ECO:0000259" key="6">
    <source>
        <dbReference type="Pfam" id="PF15259"/>
    </source>
</evidence>
<dbReference type="AlphaFoldDB" id="R7TTC8"/>
<feature type="region of interest" description="Disordered" evidence="5">
    <location>
        <begin position="160"/>
        <end position="308"/>
    </location>
</feature>
<dbReference type="InterPro" id="IPR032768">
    <property type="entry name" value="GTSE1_N"/>
</dbReference>
<reference evidence="9" key="1">
    <citation type="submission" date="2012-12" db="EMBL/GenBank/DDBJ databases">
        <authorList>
            <person name="Hellsten U."/>
            <person name="Grimwood J."/>
            <person name="Chapman J.A."/>
            <person name="Shapiro H."/>
            <person name="Aerts A."/>
            <person name="Otillar R.P."/>
            <person name="Terry A.Y."/>
            <person name="Boore J.L."/>
            <person name="Simakov O."/>
            <person name="Marletaz F."/>
            <person name="Cho S.-J."/>
            <person name="Edsinger-Gonzales E."/>
            <person name="Havlak P."/>
            <person name="Kuo D.-H."/>
            <person name="Larsson T."/>
            <person name="Lv J."/>
            <person name="Arendt D."/>
            <person name="Savage R."/>
            <person name="Osoegawa K."/>
            <person name="de Jong P."/>
            <person name="Lindberg D.R."/>
            <person name="Seaver E.C."/>
            <person name="Weisblat D.A."/>
            <person name="Putnam N.H."/>
            <person name="Grigoriev I.V."/>
            <person name="Rokhsar D.S."/>
        </authorList>
    </citation>
    <scope>NUCLEOTIDE SEQUENCE</scope>
    <source>
        <strain evidence="9">I ESC-2004</strain>
    </source>
</reference>
<evidence type="ECO:0000256" key="4">
    <source>
        <dbReference type="ARBA" id="ARBA00023212"/>
    </source>
</evidence>
<evidence type="ECO:0000256" key="3">
    <source>
        <dbReference type="ARBA" id="ARBA00022553"/>
    </source>
</evidence>
<gene>
    <name evidence="7" type="ORF">CAPTEDRAFT_226040</name>
</gene>
<feature type="compositionally biased region" description="Polar residues" evidence="5">
    <location>
        <begin position="351"/>
        <end position="367"/>
    </location>
</feature>
<dbReference type="Pfam" id="PF15259">
    <property type="entry name" value="GTSE1_N"/>
    <property type="match status" value="1"/>
</dbReference>
<dbReference type="EMBL" id="KB309336">
    <property type="protein sequence ID" value="ELT94736.1"/>
    <property type="molecule type" value="Genomic_DNA"/>
</dbReference>
<organism evidence="7">
    <name type="scientific">Capitella teleta</name>
    <name type="common">Polychaete worm</name>
    <dbReference type="NCBI Taxonomy" id="283909"/>
    <lineage>
        <taxon>Eukaryota</taxon>
        <taxon>Metazoa</taxon>
        <taxon>Spiralia</taxon>
        <taxon>Lophotrochozoa</taxon>
        <taxon>Annelida</taxon>
        <taxon>Polychaeta</taxon>
        <taxon>Sedentaria</taxon>
        <taxon>Scolecida</taxon>
        <taxon>Capitellidae</taxon>
        <taxon>Capitella</taxon>
    </lineage>
</organism>
<keyword evidence="2" id="KW-0963">Cytoplasm</keyword>
<keyword evidence="3" id="KW-0597">Phosphoprotein</keyword>
<dbReference type="PANTHER" id="PTHR21584:SF9">
    <property type="entry name" value="G2 AND S PHASE-EXPRESSED PROTEIN 1 N-TERMINAL DOMAIN-CONTAINING PROTEIN"/>
    <property type="match status" value="1"/>
</dbReference>
<comment type="subcellular location">
    <subcellularLocation>
        <location evidence="1">Cytoplasm</location>
        <location evidence="1">Cytoskeleton</location>
    </subcellularLocation>
</comment>
<evidence type="ECO:0000256" key="1">
    <source>
        <dbReference type="ARBA" id="ARBA00004245"/>
    </source>
</evidence>
<evidence type="ECO:0000256" key="5">
    <source>
        <dbReference type="SAM" id="MobiDB-lite"/>
    </source>
</evidence>
<keyword evidence="4" id="KW-0206">Cytoskeleton</keyword>
<evidence type="ECO:0000313" key="7">
    <source>
        <dbReference type="EMBL" id="ELT94736.1"/>
    </source>
</evidence>
<dbReference type="OMA" id="ITMENDS"/>
<feature type="compositionally biased region" description="Low complexity" evidence="5">
    <location>
        <begin position="447"/>
        <end position="465"/>
    </location>
</feature>